<dbReference type="Pfam" id="PF12760">
    <property type="entry name" value="Zn_ribbon_IS1595"/>
    <property type="match status" value="1"/>
</dbReference>
<feature type="domain" description="Transposase zinc-ribbon" evidence="1">
    <location>
        <begin position="16"/>
        <end position="62"/>
    </location>
</feature>
<dbReference type="RefSeq" id="WP_068605901.1">
    <property type="nucleotide sequence ID" value="NZ_CP011388.1"/>
</dbReference>
<proteinExistence type="predicted"/>
<gene>
    <name evidence="2" type="ORF">SY83_08800</name>
</gene>
<evidence type="ECO:0000259" key="1">
    <source>
        <dbReference type="Pfam" id="PF12760"/>
    </source>
</evidence>
<dbReference type="AlphaFoldDB" id="A0A172TH45"/>
<dbReference type="STRING" id="1178515.SY83_08800"/>
<dbReference type="PATRIC" id="fig|1178515.4.peg.1757"/>
<accession>A0A172TH45</accession>
<dbReference type="InterPro" id="IPR024442">
    <property type="entry name" value="Transposase_Zn_ribbon"/>
</dbReference>
<dbReference type="KEGG" id="pswu:SY83_08800"/>
<evidence type="ECO:0000313" key="3">
    <source>
        <dbReference type="Proteomes" id="UP000076927"/>
    </source>
</evidence>
<keyword evidence="3" id="KW-1185">Reference proteome</keyword>
<name>A0A172TH45_9BACL</name>
<reference evidence="2 3" key="1">
    <citation type="submission" date="2015-01" db="EMBL/GenBank/DDBJ databases">
        <title>Paenibacillus swuensis/DY6/whole genome sequencing.</title>
        <authorList>
            <person name="Kim M.K."/>
            <person name="Srinivasan S."/>
            <person name="Lee J.-J."/>
        </authorList>
    </citation>
    <scope>NUCLEOTIDE SEQUENCE [LARGE SCALE GENOMIC DNA]</scope>
    <source>
        <strain evidence="2 3">DY6</strain>
    </source>
</reference>
<dbReference type="EMBL" id="CP011388">
    <property type="protein sequence ID" value="ANE46361.1"/>
    <property type="molecule type" value="Genomic_DNA"/>
</dbReference>
<organism evidence="2 3">
    <name type="scientific">Paenibacillus swuensis</name>
    <dbReference type="NCBI Taxonomy" id="1178515"/>
    <lineage>
        <taxon>Bacteria</taxon>
        <taxon>Bacillati</taxon>
        <taxon>Bacillota</taxon>
        <taxon>Bacilli</taxon>
        <taxon>Bacillales</taxon>
        <taxon>Paenibacillaceae</taxon>
        <taxon>Paenibacillus</taxon>
    </lineage>
</organism>
<protein>
    <recommendedName>
        <fullName evidence="1">Transposase zinc-ribbon domain-containing protein</fullName>
    </recommendedName>
</protein>
<sequence length="303" mass="34774">MADEVTFDQFRKKYCDEAACVDVLTSIRWRNGFVCSRCGHNGATIINTRRLPLYQCYTCRHQTSLIKGTIMEGSRTALHKWFYALFLLADPSSSTNALQLAKVLSVTYKTAWLIFHKIRYSISCADAKQLLNGLVEVTYSHYNHQNYGLDASQQQHNQEPFIAGASLNLFGEVTYFKLKHVHISSFRAHRDPYDTDWGDFLIQHVHSNVKFPNVYKYTNDFRASETLLLICQMVTDSINDRYFGVSPKHLQAYLDELSFRVLNSVRPNKGVVKLFKLLATTTTITYKQLISTPPHSYQFVNAA</sequence>
<dbReference type="Proteomes" id="UP000076927">
    <property type="component" value="Chromosome"/>
</dbReference>
<evidence type="ECO:0000313" key="2">
    <source>
        <dbReference type="EMBL" id="ANE46361.1"/>
    </source>
</evidence>